<dbReference type="GO" id="GO:0044550">
    <property type="term" value="P:secondary metabolite biosynthetic process"/>
    <property type="evidence" value="ECO:0007669"/>
    <property type="project" value="UniProtKB-ARBA"/>
</dbReference>
<dbReference type="Pfam" id="PF00501">
    <property type="entry name" value="AMP-binding"/>
    <property type="match status" value="3"/>
</dbReference>
<dbReference type="InterPro" id="IPR001242">
    <property type="entry name" value="Condensation_dom"/>
</dbReference>
<dbReference type="InterPro" id="IPR020806">
    <property type="entry name" value="PKS_PP-bd"/>
</dbReference>
<dbReference type="FunFam" id="3.30.559.10:FF:000012">
    <property type="entry name" value="Non-ribosomal peptide synthetase"/>
    <property type="match status" value="1"/>
</dbReference>
<protein>
    <recommendedName>
        <fullName evidence="5">Carrier domain-containing protein</fullName>
    </recommendedName>
</protein>
<dbReference type="CDD" id="cd05930">
    <property type="entry name" value="A_NRPS"/>
    <property type="match status" value="2"/>
</dbReference>
<evidence type="ECO:0000256" key="4">
    <source>
        <dbReference type="ARBA" id="ARBA00022553"/>
    </source>
</evidence>
<dbReference type="CDD" id="cd19531">
    <property type="entry name" value="LCL_NRPS-like"/>
    <property type="match status" value="3"/>
</dbReference>
<dbReference type="Gene3D" id="3.30.300.30">
    <property type="match status" value="3"/>
</dbReference>
<dbReference type="Pfam" id="PF00550">
    <property type="entry name" value="PP-binding"/>
    <property type="match status" value="3"/>
</dbReference>
<dbReference type="GO" id="GO:0031177">
    <property type="term" value="F:phosphopantetheine binding"/>
    <property type="evidence" value="ECO:0007669"/>
    <property type="project" value="InterPro"/>
</dbReference>
<dbReference type="FunFam" id="2.30.38.10:FF:000001">
    <property type="entry name" value="Non-ribosomal peptide synthetase PvdI"/>
    <property type="match status" value="3"/>
</dbReference>
<dbReference type="NCBIfam" id="TIGR01733">
    <property type="entry name" value="AA-adenyl-dom"/>
    <property type="match status" value="3"/>
</dbReference>
<dbReference type="InterPro" id="IPR036736">
    <property type="entry name" value="ACP-like_sf"/>
</dbReference>
<dbReference type="InterPro" id="IPR020845">
    <property type="entry name" value="AMP-binding_CS"/>
</dbReference>
<reference evidence="6" key="1">
    <citation type="submission" date="2018-12" db="EMBL/GenBank/DDBJ databases">
        <title>Novel natural products biosynthetic potential of the class Ktedonobacteria.</title>
        <authorList>
            <person name="Zheng Y."/>
            <person name="Saitou A."/>
            <person name="Wang C.M."/>
            <person name="Toyoda A."/>
            <person name="Minakuchi Y."/>
            <person name="Sekiguchi Y."/>
            <person name="Ueda K."/>
            <person name="Takano H."/>
            <person name="Sakai Y."/>
            <person name="Yokota A."/>
            <person name="Yabe S."/>
        </authorList>
    </citation>
    <scope>NUCLEOTIDE SEQUENCE</scope>
    <source>
        <strain evidence="6">COM3</strain>
    </source>
</reference>
<dbReference type="PROSITE" id="PS00455">
    <property type="entry name" value="AMP_BINDING"/>
    <property type="match status" value="3"/>
</dbReference>
<dbReference type="InterPro" id="IPR006162">
    <property type="entry name" value="Ppantetheine_attach_site"/>
</dbReference>
<accession>A0A455SK79</accession>
<dbReference type="InterPro" id="IPR009081">
    <property type="entry name" value="PP-bd_ACP"/>
</dbReference>
<dbReference type="Gene3D" id="2.30.38.10">
    <property type="entry name" value="Luciferase, Domain 3"/>
    <property type="match status" value="3"/>
</dbReference>
<comment type="cofactor">
    <cofactor evidence="1">
        <name>pantetheine 4'-phosphate</name>
        <dbReference type="ChEBI" id="CHEBI:47942"/>
    </cofactor>
</comment>
<dbReference type="GO" id="GO:0003824">
    <property type="term" value="F:catalytic activity"/>
    <property type="evidence" value="ECO:0007669"/>
    <property type="project" value="InterPro"/>
</dbReference>
<dbReference type="FunFam" id="3.40.50.980:FF:000001">
    <property type="entry name" value="Non-ribosomal peptide synthetase"/>
    <property type="match status" value="2"/>
</dbReference>
<dbReference type="SUPFAM" id="SSF47336">
    <property type="entry name" value="ACP-like"/>
    <property type="match status" value="3"/>
</dbReference>
<dbReference type="Gene3D" id="3.40.50.980">
    <property type="match status" value="6"/>
</dbReference>
<dbReference type="SMART" id="SM00823">
    <property type="entry name" value="PKS_PP"/>
    <property type="match status" value="3"/>
</dbReference>
<dbReference type="FunFam" id="1.10.1200.10:FF:000005">
    <property type="entry name" value="Nonribosomal peptide synthetase 1"/>
    <property type="match status" value="1"/>
</dbReference>
<dbReference type="Pfam" id="PF00668">
    <property type="entry name" value="Condensation"/>
    <property type="match status" value="3"/>
</dbReference>
<dbReference type="InterPro" id="IPR010071">
    <property type="entry name" value="AA_adenyl_dom"/>
</dbReference>
<name>A0A455SK79_9CHLR</name>
<dbReference type="NCBIfam" id="NF003417">
    <property type="entry name" value="PRK04813.1"/>
    <property type="match status" value="3"/>
</dbReference>
<evidence type="ECO:0000256" key="1">
    <source>
        <dbReference type="ARBA" id="ARBA00001957"/>
    </source>
</evidence>
<evidence type="ECO:0000313" key="6">
    <source>
        <dbReference type="EMBL" id="BBH88030.1"/>
    </source>
</evidence>
<gene>
    <name evidence="6" type="ORF">KTC_27810</name>
</gene>
<evidence type="ECO:0000259" key="5">
    <source>
        <dbReference type="PROSITE" id="PS50075"/>
    </source>
</evidence>
<keyword evidence="3" id="KW-0596">Phosphopantetheine</keyword>
<dbReference type="PANTHER" id="PTHR45527">
    <property type="entry name" value="NONRIBOSOMAL PEPTIDE SYNTHETASE"/>
    <property type="match status" value="1"/>
</dbReference>
<dbReference type="InterPro" id="IPR025110">
    <property type="entry name" value="AMP-bd_C"/>
</dbReference>
<dbReference type="SUPFAM" id="SSF52777">
    <property type="entry name" value="CoA-dependent acyltransferases"/>
    <property type="match status" value="6"/>
</dbReference>
<dbReference type="GO" id="GO:0008610">
    <property type="term" value="P:lipid biosynthetic process"/>
    <property type="evidence" value="ECO:0007669"/>
    <property type="project" value="UniProtKB-ARBA"/>
</dbReference>
<dbReference type="InterPro" id="IPR045851">
    <property type="entry name" value="AMP-bd_C_sf"/>
</dbReference>
<feature type="domain" description="Carrier" evidence="5">
    <location>
        <begin position="1607"/>
        <end position="1682"/>
    </location>
</feature>
<dbReference type="CDD" id="cd17646">
    <property type="entry name" value="A_NRPS_AB3403-like"/>
    <property type="match status" value="1"/>
</dbReference>
<dbReference type="PANTHER" id="PTHR45527:SF1">
    <property type="entry name" value="FATTY ACID SYNTHASE"/>
    <property type="match status" value="1"/>
</dbReference>
<evidence type="ECO:0000256" key="2">
    <source>
        <dbReference type="ARBA" id="ARBA00006432"/>
    </source>
</evidence>
<dbReference type="Pfam" id="PF13193">
    <property type="entry name" value="AMP-binding_C"/>
    <property type="match status" value="3"/>
</dbReference>
<dbReference type="Gene3D" id="3.30.559.10">
    <property type="entry name" value="Chloramphenicol acetyltransferase-like domain"/>
    <property type="match status" value="3"/>
</dbReference>
<dbReference type="Gene3D" id="1.10.1200.10">
    <property type="entry name" value="ACP-like"/>
    <property type="match status" value="3"/>
</dbReference>
<dbReference type="GO" id="GO:0005829">
    <property type="term" value="C:cytosol"/>
    <property type="evidence" value="ECO:0007669"/>
    <property type="project" value="TreeGrafter"/>
</dbReference>
<feature type="domain" description="Carrier" evidence="5">
    <location>
        <begin position="538"/>
        <end position="613"/>
    </location>
</feature>
<dbReference type="FunFam" id="3.40.50.12780:FF:000012">
    <property type="entry name" value="Non-ribosomal peptide synthetase"/>
    <property type="match status" value="3"/>
</dbReference>
<dbReference type="FunFam" id="1.10.1200.10:FF:000016">
    <property type="entry name" value="Non-ribosomal peptide synthase"/>
    <property type="match status" value="2"/>
</dbReference>
<organism evidence="6">
    <name type="scientific">Thermosporothrix sp. COM3</name>
    <dbReference type="NCBI Taxonomy" id="2490863"/>
    <lineage>
        <taxon>Bacteria</taxon>
        <taxon>Bacillati</taxon>
        <taxon>Chloroflexota</taxon>
        <taxon>Ktedonobacteria</taxon>
        <taxon>Ktedonobacterales</taxon>
        <taxon>Thermosporotrichaceae</taxon>
        <taxon>Thermosporothrix</taxon>
    </lineage>
</organism>
<dbReference type="FunFam" id="3.30.300.30:FF:000010">
    <property type="entry name" value="Enterobactin synthetase component F"/>
    <property type="match status" value="3"/>
</dbReference>
<feature type="domain" description="Carrier" evidence="5">
    <location>
        <begin position="2666"/>
        <end position="2741"/>
    </location>
</feature>
<dbReference type="SUPFAM" id="SSF56801">
    <property type="entry name" value="Acetyl-CoA synthetase-like"/>
    <property type="match status" value="3"/>
</dbReference>
<evidence type="ECO:0000256" key="3">
    <source>
        <dbReference type="ARBA" id="ARBA00022450"/>
    </source>
</evidence>
<dbReference type="FunFam" id="3.40.50.980:FF:000002">
    <property type="entry name" value="Enterobactin synthetase component F"/>
    <property type="match status" value="1"/>
</dbReference>
<dbReference type="Gene3D" id="3.30.559.30">
    <property type="entry name" value="Nonribosomal peptide synthetase, condensation domain"/>
    <property type="match status" value="3"/>
</dbReference>
<proteinExistence type="inferred from homology"/>
<sequence>MADRSKQLSLQKQELLKHLLRQEGVIKDEQTERAQRCVHQLIEEQVERIPARLAVSDERESLSYWELNERANQLAHCLRERGVRRGSLVGVCLPRSVDLIVSLLAIWKAGGAYVPLDPGAPPQRNVLQMEEAGVKVVLTRGEALPGVSTVDVEVVRRAVWPKTNLDVSRELEELAYVIYTSGSTGKPKGVQISHANLLYLLRWHIQTYEITPEDRATQLASPAFDACVWEIWPYLVVGASLHIPDEETRLSSHLLRDWLLEQRITYCFLPTPLAETILALSWPERVPLRALLTGGDKLRLYPEPGLPFRLVNHYGPTECTVVATAGTVSAGKKKDLKMPDIGYPIASTTAYILDANLQPVSAGAVGELYIGGEGVSPGYLNRPELTAERFLPDPFSSTPGARIYRTGDLVRTLSDGTFEYIGRSDHQVKIRGFRIEPGEIEGILAMHHGVKTSLVVAREDIPEQKELVAYVIPRGGQQDEHFLEELQQWLQERLPSYMLPAGFVLLNSFPLTSNGKVDRQALPALAKSRQMTGTSYVAPRTEVEATLVEIWREVLGVAQVGVEDRFFALGGHSLHATQIVARIYSAFQIVFPLHLFFEQQVIRAMASFIERQQKSQGKDTQFALKRVSRTERLPLSYAQQRLWFLDRLTPGQSAYTIVLAWNLYGPLDHEALIASLYRLVRRQESLRTSFPEEGEGPVQRIAEEPGAFLTRVSVLQEREEEREEKVEAYIRQERERPFDLERGPLFRAHVVEVREEETVLLLVAHHSIIDGWSVPRLVRELKEGYRMRVRGEEETSEELGYQMAEYACWQRAWGETEQAKEQLAYWKRRLAGAAPLLSVPTDHPRPAVQRHRGAVERFRLEGELYRKVQQYSEREEVTPFMALLGALMVVLARYSGSEDISVGTPIANRRQEEMEGVIGFLVNTVVVRARIEGKLREVVRRVKERVIEAYEHQEVPFEQVVEAVRPERDLSYAPLFQMLFALEGREREELRLEGGVRGEEREIEGETAMFDQAWSLREGEEGVEGVIEYNCELYEGETIGRMWRHYREVVRRMVEGGEEEVWRIEMRGEEEREEMRRWNETRVEYGVKLVHELIEEQVSRTPEAKAVSLEGEWISYRELNERANRLAHLLRRQGVGAEELVGVYMRRSIEQVVSMLAIWKAGGAYMPLEPEYPLERIRGMVEEAKPRVVLVDEGGEELERMCGVEVWSVRREKRIAEQPVTNPQVRVAPENLAYVIYTSGSTGRPKGVMIPHRGLVNHCVAIAKRYGLQATDKVLQFASFSFDVACEELFPALTCGATVVMCSRDLSTAPATMLRWIEQEALTVLNLPVPYWQELIEYLVQEDMSVSLSSSLRLLVIGSEKVPPEAVVRWQKLIGDRIQLYNAYGPTEATITATTYPLDLKRSWSNALSVPIGRPIDNVELYVLDRSLTPVPVGVPGELYIGGDGLARGYINNPAVTGERFCPNPYSPQPGQRMYKTGDIVRYLSDGSLEFLGRSDHQVKIRGFRIELGEVEQALMRHPEIAECVVHPYEESGLPPVLIAYVVAKRGSVLSDGSLRNFLKAYLPDYMLPAGFVLLDKLPLTSNGKVDRQALPAPAKSRQMTGTSYVAPRTEVEATLVEIWREVLGVTQVGIEDNFFALGGHSLLAVRLVSRIQRALQKEVSVRDLFASPTIAGLAEHIQHQKAVSSAEGLPVLKRVSRTERLPLSYAQQRLWFLDRLTPGQSAYTIVLAWSLYGPLDHEALIASLYRLVRRQESLRTSFPEEGEGPVQRIAEEPGAFLTRVSVLQEREEEREEKVEAYIRQERERPFDLERGPLFRAHVVEVREEETVLLLVAHHSIIDGWSVPRLVRELKEGYRMRVRGEEETSEELGYQMAEYACWQRAWGETEQAKEQLAYWKRRLAGAAPLLSVPTDHPRPAVQRHRGAVERFRLEGELYRKVQQYSEREGVTPFMVLLGALMVVLARYSGSEDISVGTPIANRRQEEMEGVIGFLVNTVVVRARIEGKLREVVRRVKERVIEAYEHQEVPFEQVVEAVRPERDLSYAPLFQMLFALEGREREELRLEGGVRGEEREIEGETAMFDQAWSLREGEEGVEGVIEYNCELYEGETIGRMWRHYREVVRRMVEGGEEEVWRIEMRGEEEREEMRRWNETRVEYGVKLVHELIEEQVSRTPEAKAVSLEGEWISYRELNERANRLAHLLRRQGVGAEELVGVYMRRSIEQVVSMLAIWKAGGAYMPLEPEYPLERIRGMVEEAKPRVVLVDEGGEELERMCGVEVWSVRREKRIAEQPVTNPQVRVAPENLAYVIYTSGSTGRPKGAMNSHRAICNRLYWMQQTYPLSPEDKVLQKTPFSFDVSVWEFFWPLLAGACLVMARPEGHKDSAYLVSLIRGQQITIVHFVPSMLALFLEEPEAGTCKSLRRVFCSGEALPASVQSRFFQTQTATLHNLYGPTEAAIEVTFWDCLRTDRRKLVPIGKPIANVRIYLLDRYGQQVPIGVPGELFIGGVAPARGYINEPALTAWKFLPDPFSEEQGARMYRTGDLARYLPDGCIEFLGRIDDQIKIRGCRIEPGEVEAVLQQHPDIEECVVLAYTASGESAELIAYIVLRDPEQFSVDEIRNWLQHRLPDYMIPSAFTVLSHVPLTTSGKVDKKALPEPQRDRDMLKTEYVGPRSELERMLAVLWAEVLDLPRISVTDNFFSLGGHSLLAIQIVARIRKVFHVELPIRSLFEAPTVAALAEQIRTLHHTGTEYDDVLRVEKRPELIPLAPAQQRFWFLDRMDPGSSAYTIPLALHIKGGLQEAYCQQALQLMVQRHEVLRTTIATVKGKPVQRIAAQLHVPCTLLDLSDKPGAAQESVVMQTLQAEIERPFILSMGPLIRLSLLRLRSDEHILLVTMHHIISDGWSFDIFLQEFCTLYNALVSGSTPSLPALPVQYADYALWHTRRLEQHMMEEQLGYWKQQLADLAPLPLSTNMVQGDPPLAAFIVRLSPSLSEAARLFSRREGVTLFMLLLAVFQMVLRKWTKQEDIAVGTLVANRTRVEVEALIGCFINTLVLRTRLTEELSFYAFLRRVQAVTLEAYMHQDVPFDAVMSALRPSARKLYSAMFALHTAPYQEPPTLIGLEMKPVDLRSAVARVELFLSLGEENGEINGALEYNSNLFPEAVIARLAYWYERLLQSVINYPERTLEEHLRLLDD</sequence>
<dbReference type="GO" id="GO:0072330">
    <property type="term" value="P:monocarboxylic acid biosynthetic process"/>
    <property type="evidence" value="ECO:0007669"/>
    <property type="project" value="UniProtKB-ARBA"/>
</dbReference>
<dbReference type="EMBL" id="AP019376">
    <property type="protein sequence ID" value="BBH88030.1"/>
    <property type="molecule type" value="Genomic_DNA"/>
</dbReference>
<dbReference type="PROSITE" id="PS50075">
    <property type="entry name" value="CARRIER"/>
    <property type="match status" value="3"/>
</dbReference>
<dbReference type="InterPro" id="IPR023213">
    <property type="entry name" value="CAT-like_dom_sf"/>
</dbReference>
<comment type="similarity">
    <text evidence="2">Belongs to the ATP-dependent AMP-binding enzyme family.</text>
</comment>
<dbReference type="GO" id="GO:0043041">
    <property type="term" value="P:amino acid activation for nonribosomal peptide biosynthetic process"/>
    <property type="evidence" value="ECO:0007669"/>
    <property type="project" value="TreeGrafter"/>
</dbReference>
<dbReference type="PROSITE" id="PS00012">
    <property type="entry name" value="PHOSPHOPANTETHEINE"/>
    <property type="match status" value="3"/>
</dbReference>
<keyword evidence="4" id="KW-0597">Phosphoprotein</keyword>
<dbReference type="InterPro" id="IPR000873">
    <property type="entry name" value="AMP-dep_synth/lig_dom"/>
</dbReference>